<dbReference type="Proteomes" id="UP001235939">
    <property type="component" value="Chromosome 08"/>
</dbReference>
<dbReference type="InterPro" id="IPR041588">
    <property type="entry name" value="Integrase_H2C2"/>
</dbReference>
<dbReference type="EMBL" id="CP092870">
    <property type="protein sequence ID" value="UYV71163.1"/>
    <property type="molecule type" value="Genomic_DNA"/>
</dbReference>
<gene>
    <name evidence="2" type="ORF">LAZ67_8001966</name>
</gene>
<accession>A0ABY6KQN4</accession>
<proteinExistence type="predicted"/>
<evidence type="ECO:0000259" key="1">
    <source>
        <dbReference type="Pfam" id="PF17921"/>
    </source>
</evidence>
<dbReference type="PANTHER" id="PTHR19446">
    <property type="entry name" value="REVERSE TRANSCRIPTASES"/>
    <property type="match status" value="1"/>
</dbReference>
<evidence type="ECO:0000313" key="2">
    <source>
        <dbReference type="EMBL" id="UYV71163.1"/>
    </source>
</evidence>
<organism evidence="2 3">
    <name type="scientific">Cordylochernes scorpioides</name>
    <dbReference type="NCBI Taxonomy" id="51811"/>
    <lineage>
        <taxon>Eukaryota</taxon>
        <taxon>Metazoa</taxon>
        <taxon>Ecdysozoa</taxon>
        <taxon>Arthropoda</taxon>
        <taxon>Chelicerata</taxon>
        <taxon>Arachnida</taxon>
        <taxon>Pseudoscorpiones</taxon>
        <taxon>Cheliferoidea</taxon>
        <taxon>Chernetidae</taxon>
        <taxon>Cordylochernes</taxon>
    </lineage>
</organism>
<dbReference type="Gene3D" id="1.10.340.70">
    <property type="match status" value="1"/>
</dbReference>
<keyword evidence="3" id="KW-1185">Reference proteome</keyword>
<sequence length="364" mass="41531">MHSSPTGGHFGIRKTLAKVREIFCWPGSRTDVEKWCRNCTQCSVREGPTTRSRGKLKIYNVGAPFERMPAIHQWAGENLHFSKGEMVWLHNPQRKKGLSPKLQYQWEGPYKIIKSTPGYIGMSNSCQGGRKIKRGRRTKLRGVLQASCCLKRSNCCLPLTPVYFLEDSRRFYELLSPVLLLLSLTVLQLLKHCFTLVALMAIPSSGFTFCLVSSSDSLDIKFVNVFSLFGVESHAVLKTARTNKQMPNIAEYLSSTSRLSYTNEGRTLKNNINKLVKQARNYHQQDIFSRDFTLNELNSSIEKLDPKRSPGDDQIYGQMIKHFGDKAKYQLLRILNISWKTGKLLKNWKISIIVPILKPNKDAK</sequence>
<evidence type="ECO:0000313" key="3">
    <source>
        <dbReference type="Proteomes" id="UP001235939"/>
    </source>
</evidence>
<feature type="domain" description="Integrase zinc-binding" evidence="1">
    <location>
        <begin position="1"/>
        <end position="45"/>
    </location>
</feature>
<dbReference type="Pfam" id="PF17921">
    <property type="entry name" value="Integrase_H2C2"/>
    <property type="match status" value="1"/>
</dbReference>
<protein>
    <recommendedName>
        <fullName evidence="1">Integrase zinc-binding domain-containing protein</fullName>
    </recommendedName>
</protein>
<name>A0ABY6KQN4_9ARAC</name>
<reference evidence="2 3" key="1">
    <citation type="submission" date="2022-01" db="EMBL/GenBank/DDBJ databases">
        <title>A chromosomal length assembly of Cordylochernes scorpioides.</title>
        <authorList>
            <person name="Zeh D."/>
            <person name="Zeh J."/>
        </authorList>
    </citation>
    <scope>NUCLEOTIDE SEQUENCE [LARGE SCALE GENOMIC DNA]</scope>
    <source>
        <strain evidence="2">IN4F17</strain>
        <tissue evidence="2">Whole Body</tissue>
    </source>
</reference>